<evidence type="ECO:0000259" key="5">
    <source>
        <dbReference type="PROSITE" id="PS01124"/>
    </source>
</evidence>
<dbReference type="SMART" id="SM00342">
    <property type="entry name" value="HTH_ARAC"/>
    <property type="match status" value="1"/>
</dbReference>
<dbReference type="InterPro" id="IPR020449">
    <property type="entry name" value="Tscrpt_reg_AraC-type_HTH"/>
</dbReference>
<dbReference type="GO" id="GO:0043565">
    <property type="term" value="F:sequence-specific DNA binding"/>
    <property type="evidence" value="ECO:0007669"/>
    <property type="project" value="InterPro"/>
</dbReference>
<dbReference type="InterPro" id="IPR003313">
    <property type="entry name" value="AraC-bd"/>
</dbReference>
<comment type="caution">
    <text evidence="6">The sequence shown here is derived from an EMBL/GenBank/DDBJ whole genome shotgun (WGS) entry which is preliminary data.</text>
</comment>
<keyword evidence="3" id="KW-0804">Transcription</keyword>
<feature type="region of interest" description="Disordered" evidence="4">
    <location>
        <begin position="281"/>
        <end position="300"/>
    </location>
</feature>
<dbReference type="OrthoDB" id="2582835at2"/>
<dbReference type="PANTHER" id="PTHR43280:SF28">
    <property type="entry name" value="HTH-TYPE TRANSCRIPTIONAL ACTIVATOR RHAS"/>
    <property type="match status" value="1"/>
</dbReference>
<gene>
    <name evidence="6" type="ORF">DLM86_17250</name>
</gene>
<protein>
    <submittedName>
        <fullName evidence="6">AraC family transcriptional regulator</fullName>
    </submittedName>
</protein>
<evidence type="ECO:0000256" key="4">
    <source>
        <dbReference type="SAM" id="MobiDB-lite"/>
    </source>
</evidence>
<keyword evidence="2" id="KW-0238">DNA-binding</keyword>
<keyword evidence="7" id="KW-1185">Reference proteome</keyword>
<dbReference type="Proteomes" id="UP000247476">
    <property type="component" value="Unassembled WGS sequence"/>
</dbReference>
<organism evidence="6 7">
    <name type="scientific">Paenibacillus flagellatus</name>
    <dbReference type="NCBI Taxonomy" id="2211139"/>
    <lineage>
        <taxon>Bacteria</taxon>
        <taxon>Bacillati</taxon>
        <taxon>Bacillota</taxon>
        <taxon>Bacilli</taxon>
        <taxon>Bacillales</taxon>
        <taxon>Paenibacillaceae</taxon>
        <taxon>Paenibacillus</taxon>
    </lineage>
</organism>
<dbReference type="Gene3D" id="1.10.10.60">
    <property type="entry name" value="Homeodomain-like"/>
    <property type="match status" value="2"/>
</dbReference>
<evidence type="ECO:0000256" key="3">
    <source>
        <dbReference type="ARBA" id="ARBA00023163"/>
    </source>
</evidence>
<keyword evidence="1" id="KW-0805">Transcription regulation</keyword>
<sequence length="300" mass="34783">MRRFVDTTSERLFLSPERPIFVNRVSESFELAEHTHEFVEINYVSEGNGYQHISGQTVPVEKGDLFYLPIGVSHVFRPASRTPSRSRLIVYNCLFNASFARMLGSSFPLRDEMTRFLLSPYPEQPWYHWKDREGRFQAMFETLHEEFARKQADYLLLMQAEVVRMLVLMRRRLLPVPCSEEPVRPDDPFEGALADVRGRAAEPLRVSELAASAGLSERQFRRRFRERTGMGFTEFVQKARIERSCELLRTTDGKVEAIARTVGYEDVKFFNRLFKGRTGLTPGQYRRKSREAGPSAEHSS</sequence>
<reference evidence="6 7" key="1">
    <citation type="submission" date="2018-05" db="EMBL/GenBank/DDBJ databases">
        <title>Paenibacillus flagellatus sp. nov., isolated from selenium mineral soil.</title>
        <authorList>
            <person name="Dai X."/>
        </authorList>
    </citation>
    <scope>NUCLEOTIDE SEQUENCE [LARGE SCALE GENOMIC DNA]</scope>
    <source>
        <strain evidence="6 7">DXL2</strain>
    </source>
</reference>
<dbReference type="InterPro" id="IPR014710">
    <property type="entry name" value="RmlC-like_jellyroll"/>
</dbReference>
<evidence type="ECO:0000313" key="6">
    <source>
        <dbReference type="EMBL" id="PYI53513.1"/>
    </source>
</evidence>
<dbReference type="Gene3D" id="2.60.120.10">
    <property type="entry name" value="Jelly Rolls"/>
    <property type="match status" value="1"/>
</dbReference>
<accession>A0A2V5K6T7</accession>
<dbReference type="Pfam" id="PF02311">
    <property type="entry name" value="AraC_binding"/>
    <property type="match status" value="1"/>
</dbReference>
<dbReference type="AlphaFoldDB" id="A0A2V5K6T7"/>
<dbReference type="RefSeq" id="WP_110841285.1">
    <property type="nucleotide sequence ID" value="NZ_QJVJ01000007.1"/>
</dbReference>
<feature type="domain" description="HTH araC/xylS-type" evidence="5">
    <location>
        <begin position="190"/>
        <end position="288"/>
    </location>
</feature>
<dbReference type="PANTHER" id="PTHR43280">
    <property type="entry name" value="ARAC-FAMILY TRANSCRIPTIONAL REGULATOR"/>
    <property type="match status" value="1"/>
</dbReference>
<dbReference type="InterPro" id="IPR018060">
    <property type="entry name" value="HTH_AraC"/>
</dbReference>
<dbReference type="SUPFAM" id="SSF46689">
    <property type="entry name" value="Homeodomain-like"/>
    <property type="match status" value="2"/>
</dbReference>
<dbReference type="PRINTS" id="PR00032">
    <property type="entry name" value="HTHARAC"/>
</dbReference>
<dbReference type="InterPro" id="IPR009057">
    <property type="entry name" value="Homeodomain-like_sf"/>
</dbReference>
<name>A0A2V5K6T7_9BACL</name>
<evidence type="ECO:0000256" key="2">
    <source>
        <dbReference type="ARBA" id="ARBA00023125"/>
    </source>
</evidence>
<evidence type="ECO:0000256" key="1">
    <source>
        <dbReference type="ARBA" id="ARBA00023015"/>
    </source>
</evidence>
<dbReference type="SUPFAM" id="SSF51215">
    <property type="entry name" value="Regulatory protein AraC"/>
    <property type="match status" value="1"/>
</dbReference>
<dbReference type="Pfam" id="PF12833">
    <property type="entry name" value="HTH_18"/>
    <property type="match status" value="1"/>
</dbReference>
<dbReference type="EMBL" id="QJVJ01000007">
    <property type="protein sequence ID" value="PYI53513.1"/>
    <property type="molecule type" value="Genomic_DNA"/>
</dbReference>
<dbReference type="PROSITE" id="PS01124">
    <property type="entry name" value="HTH_ARAC_FAMILY_2"/>
    <property type="match status" value="1"/>
</dbReference>
<dbReference type="InterPro" id="IPR037923">
    <property type="entry name" value="HTH-like"/>
</dbReference>
<evidence type="ECO:0000313" key="7">
    <source>
        <dbReference type="Proteomes" id="UP000247476"/>
    </source>
</evidence>
<dbReference type="GO" id="GO:0003700">
    <property type="term" value="F:DNA-binding transcription factor activity"/>
    <property type="evidence" value="ECO:0007669"/>
    <property type="project" value="InterPro"/>
</dbReference>
<proteinExistence type="predicted"/>